<dbReference type="PRINTS" id="PR00311">
    <property type="entry name" value="BLEOMYCINRST"/>
</dbReference>
<evidence type="ECO:0000313" key="7">
    <source>
        <dbReference type="Proteomes" id="UP001589611"/>
    </source>
</evidence>
<organism evidence="6 7">
    <name type="scientific">Microbacterium terregens</name>
    <dbReference type="NCBI Taxonomy" id="69363"/>
    <lineage>
        <taxon>Bacteria</taxon>
        <taxon>Bacillati</taxon>
        <taxon>Actinomycetota</taxon>
        <taxon>Actinomycetes</taxon>
        <taxon>Micrococcales</taxon>
        <taxon>Microbacteriaceae</taxon>
        <taxon>Microbacterium</taxon>
    </lineage>
</organism>
<evidence type="ECO:0000256" key="1">
    <source>
        <dbReference type="ARBA" id="ARBA00011051"/>
    </source>
</evidence>
<keyword evidence="7" id="KW-1185">Reference proteome</keyword>
<evidence type="ECO:0000256" key="2">
    <source>
        <dbReference type="ARBA" id="ARBA00021572"/>
    </source>
</evidence>
<sequence length="163" mass="17692">MTHHDGTEEPGGADEVRAARDALDGRHTPLDEQLAPAGAPARGTADRAVPNLPARDFDATIEFYGGFGFAVSYRDGGWLIIRRGGVELEFFLAPEHDPYSSWFMASIRIGDLEGFYSAVRASGVPEVITGIPRLIPVALREWGQRAGYLIDLDGTQLHLIESG</sequence>
<feature type="domain" description="VOC" evidence="5">
    <location>
        <begin position="44"/>
        <end position="162"/>
    </location>
</feature>
<feature type="region of interest" description="Disordered" evidence="4">
    <location>
        <begin position="27"/>
        <end position="47"/>
    </location>
</feature>
<name>A0ABV5T3L7_9MICO</name>
<dbReference type="Proteomes" id="UP001589611">
    <property type="component" value="Unassembled WGS sequence"/>
</dbReference>
<reference evidence="6 7" key="1">
    <citation type="submission" date="2024-09" db="EMBL/GenBank/DDBJ databases">
        <authorList>
            <person name="Sun Q."/>
            <person name="Mori K."/>
        </authorList>
    </citation>
    <scope>NUCLEOTIDE SEQUENCE [LARGE SCALE GENOMIC DNA]</scope>
    <source>
        <strain evidence="6 7">JCM 1342</strain>
    </source>
</reference>
<dbReference type="SUPFAM" id="SSF54593">
    <property type="entry name" value="Glyoxalase/Bleomycin resistance protein/Dihydroxybiphenyl dioxygenase"/>
    <property type="match status" value="1"/>
</dbReference>
<comment type="similarity">
    <text evidence="1">Belongs to the bleomycin resistance protein family.</text>
</comment>
<keyword evidence="3" id="KW-0046">Antibiotic resistance</keyword>
<protein>
    <recommendedName>
        <fullName evidence="2">Bleomycin resistance protein</fullName>
    </recommendedName>
</protein>
<accession>A0ABV5T3L7</accession>
<evidence type="ECO:0000313" key="6">
    <source>
        <dbReference type="EMBL" id="MFB9647209.1"/>
    </source>
</evidence>
<dbReference type="PROSITE" id="PS51819">
    <property type="entry name" value="VOC"/>
    <property type="match status" value="1"/>
</dbReference>
<comment type="caution">
    <text evidence="6">The sequence shown here is derived from an EMBL/GenBank/DDBJ whole genome shotgun (WGS) entry which is preliminary data.</text>
</comment>
<dbReference type="InterPro" id="IPR029068">
    <property type="entry name" value="Glyas_Bleomycin-R_OHBP_Dase"/>
</dbReference>
<dbReference type="RefSeq" id="WP_344713797.1">
    <property type="nucleotide sequence ID" value="NZ_BAAAWH010000001.1"/>
</dbReference>
<dbReference type="Gene3D" id="3.10.180.10">
    <property type="entry name" value="2,3-Dihydroxybiphenyl 1,2-Dioxygenase, domain 1"/>
    <property type="match status" value="1"/>
</dbReference>
<proteinExistence type="inferred from homology"/>
<evidence type="ECO:0000259" key="5">
    <source>
        <dbReference type="PROSITE" id="PS51819"/>
    </source>
</evidence>
<evidence type="ECO:0000256" key="3">
    <source>
        <dbReference type="ARBA" id="ARBA00023251"/>
    </source>
</evidence>
<dbReference type="InterPro" id="IPR037523">
    <property type="entry name" value="VOC_core"/>
</dbReference>
<dbReference type="EMBL" id="JBHMBE010000009">
    <property type="protein sequence ID" value="MFB9647209.1"/>
    <property type="molecule type" value="Genomic_DNA"/>
</dbReference>
<gene>
    <name evidence="6" type="ORF">ACFFPJ_15545</name>
</gene>
<dbReference type="InterPro" id="IPR000335">
    <property type="entry name" value="Bleomycin-R"/>
</dbReference>
<evidence type="ECO:0000256" key="4">
    <source>
        <dbReference type="SAM" id="MobiDB-lite"/>
    </source>
</evidence>